<dbReference type="GO" id="GO:0008838">
    <property type="term" value="F:diaminopropionate ammonia-lyase activity"/>
    <property type="evidence" value="ECO:0007669"/>
    <property type="project" value="InterPro"/>
</dbReference>
<dbReference type="NCBIfam" id="NF006058">
    <property type="entry name" value="PRK08206.1"/>
    <property type="match status" value="1"/>
</dbReference>
<dbReference type="InterPro" id="IPR036052">
    <property type="entry name" value="TrpB-like_PALP_sf"/>
</dbReference>
<dbReference type="RefSeq" id="WP_132249069.1">
    <property type="nucleotide sequence ID" value="NZ_SMAL01000001.1"/>
</dbReference>
<dbReference type="NCBIfam" id="TIGR01747">
    <property type="entry name" value="diampropi_NH3ly"/>
    <property type="match status" value="1"/>
</dbReference>
<organism evidence="4 5">
    <name type="scientific">Natranaerovirga pectinivora</name>
    <dbReference type="NCBI Taxonomy" id="682400"/>
    <lineage>
        <taxon>Bacteria</taxon>
        <taxon>Bacillati</taxon>
        <taxon>Bacillota</taxon>
        <taxon>Clostridia</taxon>
        <taxon>Lachnospirales</taxon>
        <taxon>Natranaerovirgaceae</taxon>
        <taxon>Natranaerovirga</taxon>
    </lineage>
</organism>
<dbReference type="EMBL" id="SMAL01000001">
    <property type="protein sequence ID" value="TCT16733.1"/>
    <property type="molecule type" value="Genomic_DNA"/>
</dbReference>
<dbReference type="OrthoDB" id="34584at2"/>
<evidence type="ECO:0000256" key="1">
    <source>
        <dbReference type="ARBA" id="ARBA00001933"/>
    </source>
</evidence>
<gene>
    <name evidence="4" type="ORF">EDC18_10128</name>
</gene>
<comment type="caution">
    <text evidence="4">The sequence shown here is derived from an EMBL/GenBank/DDBJ whole genome shotgun (WGS) entry which is preliminary data.</text>
</comment>
<dbReference type="InterPro" id="IPR001926">
    <property type="entry name" value="TrpB-like_PALP"/>
</dbReference>
<evidence type="ECO:0000313" key="4">
    <source>
        <dbReference type="EMBL" id="TCT16733.1"/>
    </source>
</evidence>
<dbReference type="Proteomes" id="UP000294902">
    <property type="component" value="Unassembled WGS sequence"/>
</dbReference>
<dbReference type="Gene3D" id="3.40.50.1100">
    <property type="match status" value="3"/>
</dbReference>
<dbReference type="PANTHER" id="PTHR42937:SF1">
    <property type="entry name" value="DIAMINOPROPIONATE AMMONIA-LYASE"/>
    <property type="match status" value="1"/>
</dbReference>
<dbReference type="InterPro" id="IPR019871">
    <property type="entry name" value="DiNH2propionate_NH3-lyase_sub"/>
</dbReference>
<dbReference type="GO" id="GO:1901605">
    <property type="term" value="P:alpha-amino acid metabolic process"/>
    <property type="evidence" value="ECO:0007669"/>
    <property type="project" value="UniProtKB-ARBA"/>
</dbReference>
<evidence type="ECO:0000313" key="5">
    <source>
        <dbReference type="Proteomes" id="UP000294902"/>
    </source>
</evidence>
<keyword evidence="5" id="KW-1185">Reference proteome</keyword>
<dbReference type="GO" id="GO:0030170">
    <property type="term" value="F:pyridoxal phosphate binding"/>
    <property type="evidence" value="ECO:0007669"/>
    <property type="project" value="InterPro"/>
</dbReference>
<comment type="cofactor">
    <cofactor evidence="1">
        <name>pyridoxal 5'-phosphate</name>
        <dbReference type="ChEBI" id="CHEBI:597326"/>
    </cofactor>
</comment>
<dbReference type="NCBIfam" id="TIGR03528">
    <property type="entry name" value="2_3_DAP_am_ly"/>
    <property type="match status" value="1"/>
</dbReference>
<evidence type="ECO:0000256" key="2">
    <source>
        <dbReference type="ARBA" id="ARBA00022898"/>
    </source>
</evidence>
<protein>
    <submittedName>
        <fullName evidence="4">Diaminopropionate ammonia-lyase</fullName>
    </submittedName>
</protein>
<proteinExistence type="predicted"/>
<feature type="domain" description="Tryptophan synthase beta chain-like PALP" evidence="3">
    <location>
        <begin position="42"/>
        <end position="359"/>
    </location>
</feature>
<accession>A0A4R3MQD2</accession>
<dbReference type="InterPro" id="IPR010081">
    <property type="entry name" value="DiNH2opropionate_NH3_lyase"/>
</dbReference>
<reference evidence="4 5" key="1">
    <citation type="submission" date="2019-03" db="EMBL/GenBank/DDBJ databases">
        <title>Genomic Encyclopedia of Type Strains, Phase IV (KMG-IV): sequencing the most valuable type-strain genomes for metagenomic binning, comparative biology and taxonomic classification.</title>
        <authorList>
            <person name="Goeker M."/>
        </authorList>
    </citation>
    <scope>NUCLEOTIDE SEQUENCE [LARGE SCALE GENOMIC DNA]</scope>
    <source>
        <strain evidence="4 5">DSM 24629</strain>
    </source>
</reference>
<dbReference type="SUPFAM" id="SSF53686">
    <property type="entry name" value="Tryptophan synthase beta subunit-like PLP-dependent enzymes"/>
    <property type="match status" value="1"/>
</dbReference>
<keyword evidence="2" id="KW-0663">Pyridoxal phosphate</keyword>
<evidence type="ECO:0000259" key="3">
    <source>
        <dbReference type="Pfam" id="PF00291"/>
    </source>
</evidence>
<dbReference type="PANTHER" id="PTHR42937">
    <property type="match status" value="1"/>
</dbReference>
<dbReference type="AlphaFoldDB" id="A0A4R3MQD2"/>
<sequence length="398" mass="44317">MDKKIKWVMNSIKESKEDSNNQLMNSEISEEVINYHKSFEEYEVTPLRDLKHLSSYLGLGGILVKDESYRFGLNAFKVLGAAYAMGKTIAKRLSRSIDELPFSVLKLSEIKEQLGDIAFVSTTDGNHGRGVAWTANQLGVKASIFMPKGSTQNRLNHILDLGATAEIKEFNYDDTVRWMVEEGKTKNVEIIQDTAWEGYEDVPRWIMQGYSTVAKEILDQLEGKNPTHIFLQAGVGAFAAVMTSIFVEAYKENTPKIVILEADKADCFYRSICENKVTPVSGDLNTIMAGLACGEPNPLAWEILSVYGDMFLSVPDWVSARGMRILGNPLGLDEKIISGESGAVGVGVLSLLNMDEYKELKEALEIDETSVVLNFSTEGDTDANTYREIVWDGKYPME</sequence>
<keyword evidence="4" id="KW-0456">Lyase</keyword>
<name>A0A4R3MQD2_9FIRM</name>
<dbReference type="Pfam" id="PF00291">
    <property type="entry name" value="PALP"/>
    <property type="match status" value="1"/>
</dbReference>